<dbReference type="AlphaFoldDB" id="A0A250XF49"/>
<organism evidence="2 3">
    <name type="scientific">Chlamydomonas eustigma</name>
    <dbReference type="NCBI Taxonomy" id="1157962"/>
    <lineage>
        <taxon>Eukaryota</taxon>
        <taxon>Viridiplantae</taxon>
        <taxon>Chlorophyta</taxon>
        <taxon>core chlorophytes</taxon>
        <taxon>Chlorophyceae</taxon>
        <taxon>CS clade</taxon>
        <taxon>Chlamydomonadales</taxon>
        <taxon>Chlamydomonadaceae</taxon>
        <taxon>Chlamydomonas</taxon>
    </lineage>
</organism>
<dbReference type="Gene3D" id="3.30.70.1230">
    <property type="entry name" value="Nucleotide cyclase"/>
    <property type="match status" value="1"/>
</dbReference>
<dbReference type="InterPro" id="IPR050697">
    <property type="entry name" value="Adenylyl/Guanylyl_Cyclase_3/4"/>
</dbReference>
<gene>
    <name evidence="2" type="ORF">CEUSTIGMA_g8967.t1</name>
</gene>
<feature type="region of interest" description="Disordered" evidence="1">
    <location>
        <begin position="446"/>
        <end position="493"/>
    </location>
</feature>
<evidence type="ECO:0008006" key="4">
    <source>
        <dbReference type="Google" id="ProtNLM"/>
    </source>
</evidence>
<dbReference type="PANTHER" id="PTHR43081:SF1">
    <property type="entry name" value="ADENYLATE CYCLASE, TERMINAL-DIFFERENTIATION SPECIFIC"/>
    <property type="match status" value="1"/>
</dbReference>
<feature type="region of interest" description="Disordered" evidence="1">
    <location>
        <begin position="275"/>
        <end position="295"/>
    </location>
</feature>
<dbReference type="SUPFAM" id="SSF55073">
    <property type="entry name" value="Nucleotide cyclase"/>
    <property type="match status" value="1"/>
</dbReference>
<reference evidence="2 3" key="1">
    <citation type="submission" date="2017-08" db="EMBL/GenBank/DDBJ databases">
        <title>Acidophilic green algal genome provides insights into adaptation to an acidic environment.</title>
        <authorList>
            <person name="Hirooka S."/>
            <person name="Hirose Y."/>
            <person name="Kanesaki Y."/>
            <person name="Higuchi S."/>
            <person name="Fujiwara T."/>
            <person name="Onuma R."/>
            <person name="Era A."/>
            <person name="Ohbayashi R."/>
            <person name="Uzuka A."/>
            <person name="Nozaki H."/>
            <person name="Yoshikawa H."/>
            <person name="Miyagishima S.Y."/>
        </authorList>
    </citation>
    <scope>NUCLEOTIDE SEQUENCE [LARGE SCALE GENOMIC DNA]</scope>
    <source>
        <strain evidence="2 3">NIES-2499</strain>
    </source>
</reference>
<name>A0A250XF49_9CHLO</name>
<accession>A0A250XF49</accession>
<evidence type="ECO:0000313" key="2">
    <source>
        <dbReference type="EMBL" id="GAX81539.1"/>
    </source>
</evidence>
<proteinExistence type="predicted"/>
<dbReference type="OrthoDB" id="549181at2759"/>
<dbReference type="STRING" id="1157962.A0A250XF49"/>
<dbReference type="InterPro" id="IPR029787">
    <property type="entry name" value="Nucleotide_cyclase"/>
</dbReference>
<dbReference type="Proteomes" id="UP000232323">
    <property type="component" value="Unassembled WGS sequence"/>
</dbReference>
<evidence type="ECO:0000256" key="1">
    <source>
        <dbReference type="SAM" id="MobiDB-lite"/>
    </source>
</evidence>
<dbReference type="PANTHER" id="PTHR43081">
    <property type="entry name" value="ADENYLATE CYCLASE, TERMINAL-DIFFERENTIATION SPECIFIC-RELATED"/>
    <property type="match status" value="1"/>
</dbReference>
<evidence type="ECO:0000313" key="3">
    <source>
        <dbReference type="Proteomes" id="UP000232323"/>
    </source>
</evidence>
<feature type="compositionally biased region" description="Basic and acidic residues" evidence="1">
    <location>
        <begin position="466"/>
        <end position="478"/>
    </location>
</feature>
<dbReference type="EMBL" id="BEGY01000066">
    <property type="protein sequence ID" value="GAX81539.1"/>
    <property type="molecule type" value="Genomic_DNA"/>
</dbReference>
<comment type="caution">
    <text evidence="2">The sequence shown here is derived from an EMBL/GenBank/DDBJ whole genome shotgun (WGS) entry which is preliminary data.</text>
</comment>
<protein>
    <recommendedName>
        <fullName evidence="4">Guanylate cyclase domain-containing protein</fullName>
    </recommendedName>
</protein>
<keyword evidence="3" id="KW-1185">Reference proteome</keyword>
<sequence>MDMAIEIHNTTLRGLLDEFAGHEIRNEGDSFTLAFHDALDAVKYCLKAQERLLSVTWPIPLMTHELCKPVTVGDVTRQAHAAGKGVNVLAGLRVRMGINTGVPEDIFLHDVTEHVDYRGLEYDLAGEICDLAAGGQILMGPRTYQRWNKVVRDAPATEAVAAALAPDSSVNSFSNMSQQWRGSMTRTSTMDPIFQGLGFQGGSLTGPSPSFLDAGASVLTDKSASRLFQPSVSQQSIQMMATTQQQQQVLASSQQPHAGSVPAGVTFGSITQIRSGEASNRNSRGSRNTLGTSFQSNSMMAPDSHRGFGSSFQSTSLGYEMTRNTYGSSVPSGSFAQPSLFSEGGGEGSRDRLIPKLMSAVMNIRKPQMLHVNSSSSFGIASRAQSVRRSQVSEDFSSSEIGSLQFPSSMPRYLSQTLRMSVENAEEVNSPLPGKFRSFHVPSRTRLGTSLSSQDGGGGSSLRYPQQDRRGGRSEGEHVSLALGGLPSTLNTGDREGVVVRRGRGVGEAGGLEGPQVRSSGGGGVQNMYSSVHASDVGSETITQAMATALSESHRNVSLSRWGSAPANNQPSTAATNLPPSAVPTVFEVTTRINDSGEKMKKQNTNVVWRQLSSPLTHNPGGKQNGMNGDFCEGASRATSGEIYRI</sequence>